<dbReference type="GO" id="GO:0003677">
    <property type="term" value="F:DNA binding"/>
    <property type="evidence" value="ECO:0007669"/>
    <property type="project" value="UniProtKB-KW"/>
</dbReference>
<dbReference type="InterPro" id="IPR050313">
    <property type="entry name" value="Carb_Metab_HTH_regulators"/>
</dbReference>
<reference evidence="4" key="1">
    <citation type="submission" date="2023-05" db="EMBL/GenBank/DDBJ databases">
        <title>Comparative genomics of Bacillaceae isolates and their secondary metabolite potential.</title>
        <authorList>
            <person name="Song L."/>
            <person name="Nielsen L.J."/>
            <person name="Mohite O."/>
            <person name="Xu X."/>
            <person name="Weber T."/>
            <person name="Kovacs A.T."/>
        </authorList>
    </citation>
    <scope>NUCLEOTIDE SEQUENCE</scope>
    <source>
        <strain evidence="4">B2_4</strain>
    </source>
</reference>
<keyword evidence="4" id="KW-0238">DNA-binding</keyword>
<dbReference type="SMART" id="SM01134">
    <property type="entry name" value="DeoRC"/>
    <property type="match status" value="1"/>
</dbReference>
<dbReference type="SUPFAM" id="SSF100950">
    <property type="entry name" value="NagB/RpiA/CoA transferase-like"/>
    <property type="match status" value="1"/>
</dbReference>
<proteinExistence type="predicted"/>
<dbReference type="InterPro" id="IPR036388">
    <property type="entry name" value="WH-like_DNA-bd_sf"/>
</dbReference>
<accession>A0AA95I3Z7</accession>
<dbReference type="EMBL" id="CP126084">
    <property type="protein sequence ID" value="WHX49410.1"/>
    <property type="molecule type" value="Genomic_DNA"/>
</dbReference>
<dbReference type="Pfam" id="PF08220">
    <property type="entry name" value="HTH_DeoR"/>
    <property type="match status" value="1"/>
</dbReference>
<dbReference type="Gene3D" id="3.40.50.1360">
    <property type="match status" value="1"/>
</dbReference>
<dbReference type="SMART" id="SM00420">
    <property type="entry name" value="HTH_DEOR"/>
    <property type="match status" value="1"/>
</dbReference>
<dbReference type="GO" id="GO:0003700">
    <property type="term" value="F:DNA-binding transcription factor activity"/>
    <property type="evidence" value="ECO:0007669"/>
    <property type="project" value="InterPro"/>
</dbReference>
<dbReference type="Gene3D" id="1.10.10.10">
    <property type="entry name" value="Winged helix-like DNA-binding domain superfamily/Winged helix DNA-binding domain"/>
    <property type="match status" value="1"/>
</dbReference>
<dbReference type="InterPro" id="IPR014036">
    <property type="entry name" value="DeoR-like_C"/>
</dbReference>
<dbReference type="InterPro" id="IPR001034">
    <property type="entry name" value="DeoR_HTH"/>
</dbReference>
<dbReference type="InterPro" id="IPR036390">
    <property type="entry name" value="WH_DNA-bd_sf"/>
</dbReference>
<dbReference type="PROSITE" id="PS51000">
    <property type="entry name" value="HTH_DEOR_2"/>
    <property type="match status" value="1"/>
</dbReference>
<dbReference type="RefSeq" id="WP_283926619.1">
    <property type="nucleotide sequence ID" value="NZ_CP126084.1"/>
</dbReference>
<dbReference type="SUPFAM" id="SSF46785">
    <property type="entry name" value="Winged helix' DNA-binding domain"/>
    <property type="match status" value="1"/>
</dbReference>
<keyword evidence="1" id="KW-0805">Transcription regulation</keyword>
<evidence type="ECO:0000256" key="1">
    <source>
        <dbReference type="ARBA" id="ARBA00023015"/>
    </source>
</evidence>
<dbReference type="Pfam" id="PF00455">
    <property type="entry name" value="DeoRC"/>
    <property type="match status" value="1"/>
</dbReference>
<dbReference type="InterPro" id="IPR037171">
    <property type="entry name" value="NagB/RpiA_transferase-like"/>
</dbReference>
<name>A0AA95I3Z7_9BACL</name>
<evidence type="ECO:0000313" key="5">
    <source>
        <dbReference type="Proteomes" id="UP001177943"/>
    </source>
</evidence>
<evidence type="ECO:0000313" key="4">
    <source>
        <dbReference type="EMBL" id="WHX49410.1"/>
    </source>
</evidence>
<evidence type="ECO:0000256" key="2">
    <source>
        <dbReference type="ARBA" id="ARBA00023163"/>
    </source>
</evidence>
<sequence>MFTEKRLIKEADLIKQRGSVSVQELMEYFQVSDMTIRRDLQKLEASGKFQRFHGGIRILDETPLEQRDGVQLDEKKRIAQYCLNLLRPKDTIILDSGTTTYQIAIALAEAQIPNITVITNSLRAAYCLREQENITLVMCGGELRHSSQSFVGSVSRDFFDNIFVNKAFIATGGITEKGFSTTSFAEAEIKQMMGKASAETYIVADSTKFGNRSLNFFAPLSHANQIVTDTGVSDEWCDMMKQHGTDIVKV</sequence>
<organism evidence="4 5">
    <name type="scientific">Paenibacillus woosongensis</name>
    <dbReference type="NCBI Taxonomy" id="307580"/>
    <lineage>
        <taxon>Bacteria</taxon>
        <taxon>Bacillati</taxon>
        <taxon>Bacillota</taxon>
        <taxon>Bacilli</taxon>
        <taxon>Bacillales</taxon>
        <taxon>Paenibacillaceae</taxon>
        <taxon>Paenibacillus</taxon>
    </lineage>
</organism>
<dbReference type="PRINTS" id="PR00037">
    <property type="entry name" value="HTHLACR"/>
</dbReference>
<dbReference type="PANTHER" id="PTHR30363:SF44">
    <property type="entry name" value="AGA OPERON TRANSCRIPTIONAL REPRESSOR-RELATED"/>
    <property type="match status" value="1"/>
</dbReference>
<protein>
    <submittedName>
        <fullName evidence="4">DeoR/GlpR family DNA-binding transcription regulator</fullName>
    </submittedName>
</protein>
<feature type="domain" description="HTH deoR-type" evidence="3">
    <location>
        <begin position="3"/>
        <end position="58"/>
    </location>
</feature>
<dbReference type="AlphaFoldDB" id="A0AA95I3Z7"/>
<evidence type="ECO:0000259" key="3">
    <source>
        <dbReference type="PROSITE" id="PS51000"/>
    </source>
</evidence>
<dbReference type="KEGG" id="pwn:QNH46_01590"/>
<keyword evidence="2" id="KW-0804">Transcription</keyword>
<dbReference type="PANTHER" id="PTHR30363">
    <property type="entry name" value="HTH-TYPE TRANSCRIPTIONAL REGULATOR SRLR-RELATED"/>
    <property type="match status" value="1"/>
</dbReference>
<dbReference type="Proteomes" id="UP001177943">
    <property type="component" value="Chromosome"/>
</dbReference>
<gene>
    <name evidence="4" type="ORF">QNH46_01590</name>
</gene>